<dbReference type="PANTHER" id="PTHR10170:SF10">
    <property type="entry name" value="HUNTINGTIN"/>
    <property type="match status" value="1"/>
</dbReference>
<dbReference type="PANTHER" id="PTHR10170">
    <property type="entry name" value="HUNTINGTON DISEASE PROTEIN"/>
    <property type="match status" value="1"/>
</dbReference>
<dbReference type="GO" id="GO:0005737">
    <property type="term" value="C:cytoplasm"/>
    <property type="evidence" value="ECO:0007669"/>
    <property type="project" value="TreeGrafter"/>
</dbReference>
<protein>
    <submittedName>
        <fullName evidence="1">Uncharacterized protein</fullName>
    </submittedName>
</protein>
<sequence length="265" mass="29409">MLYTNSSCWGAGEDQEPERVLLLQERLAGVFERIKTGYLHEARLLASLLPLCLLDLLPPSQVLNKVIMEFISPHQPHPHLLAITLFQVFEACMEESGEALVQEWVLMSLGNFTRRQPACLAVWFITCFLVAASRDTRLRSLFPNVLAWPAQIQRVGLYAGGGLMVQSGDQEIPVTSSRLDRSTGHSVVPVAQLHPPELDAAQLLPPELGVAQLEVFCLAAVQFDVALPSHHHRVKFREVFADVAVEGSPFLLMLRFLDDKTGALP</sequence>
<reference evidence="1" key="2">
    <citation type="journal article" date="2018" name="Environ. Sci. Technol.">
        <title>The Toxicogenome of Hyalella azteca: A Model for Sediment Ecotoxicology and Evolutionary Toxicology.</title>
        <authorList>
            <person name="Poynton H.C."/>
            <person name="Hasenbein S."/>
            <person name="Benoit J.B."/>
            <person name="Sepulveda M.S."/>
            <person name="Poelchau M.F."/>
            <person name="Hughes D.S.T."/>
            <person name="Murali S.C."/>
            <person name="Chen S."/>
            <person name="Glastad K.M."/>
            <person name="Goodisman M.A.D."/>
            <person name="Werren J.H."/>
            <person name="Vineis J.H."/>
            <person name="Bowen J.L."/>
            <person name="Friedrich M."/>
            <person name="Jones J."/>
            <person name="Robertson H.M."/>
            <person name="Feyereisen R."/>
            <person name="Mechler-Hickson A."/>
            <person name="Mathers N."/>
            <person name="Lee C.E."/>
            <person name="Colbourne J.K."/>
            <person name="Biales A."/>
            <person name="Johnston J.S."/>
            <person name="Wellborn G.A."/>
            <person name="Rosendale A.J."/>
            <person name="Cridge A.G."/>
            <person name="Munoz-Torres M.C."/>
            <person name="Bain P.A."/>
            <person name="Manny A.R."/>
            <person name="Major K.M."/>
            <person name="Lambert F.N."/>
            <person name="Vulpe C.D."/>
            <person name="Tuck P."/>
            <person name="Blalock B.J."/>
            <person name="Lin Y.Y."/>
            <person name="Smith M.E."/>
            <person name="Ochoa-Acuna H."/>
            <person name="Chen M.M."/>
            <person name="Childers C.P."/>
            <person name="Qu J."/>
            <person name="Dugan S."/>
            <person name="Lee S.L."/>
            <person name="Chao H."/>
            <person name="Dinh H."/>
            <person name="Han Y."/>
            <person name="Doddapaneni H."/>
            <person name="Worley K.C."/>
            <person name="Muzny D.M."/>
            <person name="Gibbs R.A."/>
            <person name="Richards S."/>
        </authorList>
    </citation>
    <scope>NUCLEOTIDE SEQUENCE</scope>
    <source>
        <strain evidence="1">HAZT.00-mixed</strain>
        <tissue evidence="1">Whole organism</tissue>
    </source>
</reference>
<evidence type="ECO:0000313" key="1">
    <source>
        <dbReference type="EMBL" id="KAA0188049.1"/>
    </source>
</evidence>
<dbReference type="Pfam" id="PF20927">
    <property type="entry name" value="Htt_C-HEAT"/>
    <property type="match status" value="1"/>
</dbReference>
<reference evidence="1" key="3">
    <citation type="submission" date="2019-06" db="EMBL/GenBank/DDBJ databases">
        <authorList>
            <person name="Poynton C."/>
            <person name="Hasenbein S."/>
            <person name="Benoit J.B."/>
            <person name="Sepulveda M.S."/>
            <person name="Poelchau M.F."/>
            <person name="Murali S.C."/>
            <person name="Chen S."/>
            <person name="Glastad K.M."/>
            <person name="Werren J.H."/>
            <person name="Vineis J.H."/>
            <person name="Bowen J.L."/>
            <person name="Friedrich M."/>
            <person name="Jones J."/>
            <person name="Robertson H.M."/>
            <person name="Feyereisen R."/>
            <person name="Mechler-Hickson A."/>
            <person name="Mathers N."/>
            <person name="Lee C.E."/>
            <person name="Colbourne J.K."/>
            <person name="Biales A."/>
            <person name="Johnston J.S."/>
            <person name="Wellborn G.A."/>
            <person name="Rosendale A.J."/>
            <person name="Cridge A.G."/>
            <person name="Munoz-Torres M.C."/>
            <person name="Bain P.A."/>
            <person name="Manny A.R."/>
            <person name="Major K.M."/>
            <person name="Lambert F.N."/>
            <person name="Vulpe C.D."/>
            <person name="Tuck P."/>
            <person name="Blalock B.J."/>
            <person name="Lin Y.-Y."/>
            <person name="Smith M.E."/>
            <person name="Ochoa-Acuna H."/>
            <person name="Chen M.-J.M."/>
            <person name="Childers C.P."/>
            <person name="Qu J."/>
            <person name="Dugan S."/>
            <person name="Lee S.L."/>
            <person name="Chao H."/>
            <person name="Dinh H."/>
            <person name="Han Y."/>
            <person name="Doddapaneni H."/>
            <person name="Worley K.C."/>
            <person name="Muzny D.M."/>
            <person name="Gibbs R.A."/>
            <person name="Richards S."/>
        </authorList>
    </citation>
    <scope>NUCLEOTIDE SEQUENCE</scope>
    <source>
        <strain evidence="1">HAZT.00-mixed</strain>
        <tissue evidence="1">Whole organism</tissue>
    </source>
</reference>
<proteinExistence type="predicted"/>
<dbReference type="InterPro" id="IPR028426">
    <property type="entry name" value="Huntingtin_fam"/>
</dbReference>
<reference evidence="1" key="1">
    <citation type="submission" date="2014-08" db="EMBL/GenBank/DDBJ databases">
        <authorList>
            <person name="Murali S."/>
            <person name="Richards S."/>
            <person name="Bandaranaike D."/>
            <person name="Bellair M."/>
            <person name="Blankenburg K."/>
            <person name="Chao H."/>
            <person name="Dinh H."/>
            <person name="Doddapaneni H."/>
            <person name="Dugan-Rocha S."/>
            <person name="Elkadiri S."/>
            <person name="Gnanaolivu R."/>
            <person name="Hughes D."/>
            <person name="Lee S."/>
            <person name="Li M."/>
            <person name="Ming W."/>
            <person name="Munidasa M."/>
            <person name="Muniz J."/>
            <person name="Nguyen L."/>
            <person name="Osuji N."/>
            <person name="Pu L.-L."/>
            <person name="Puazo M."/>
            <person name="Skinner E."/>
            <person name="Qu C."/>
            <person name="Quiroz J."/>
            <person name="Raj R."/>
            <person name="Weissenberger G."/>
            <person name="Xin Y."/>
            <person name="Zou X."/>
            <person name="Han Y."/>
            <person name="Worley K."/>
            <person name="Muzny D."/>
            <person name="Gibbs R."/>
        </authorList>
    </citation>
    <scope>NUCLEOTIDE SEQUENCE</scope>
    <source>
        <strain evidence="1">HAZT.00-mixed</strain>
        <tissue evidence="1">Whole organism</tissue>
    </source>
</reference>
<dbReference type="AlphaFoldDB" id="A0A6A0GTL1"/>
<accession>A0A6A0GTL1</accession>
<gene>
    <name evidence="1" type="ORF">HAZT_HAZT001722</name>
</gene>
<comment type="caution">
    <text evidence="1">The sequence shown here is derived from an EMBL/GenBank/DDBJ whole genome shotgun (WGS) entry which is preliminary data.</text>
</comment>
<organism evidence="1">
    <name type="scientific">Hyalella azteca</name>
    <name type="common">Amphipod</name>
    <dbReference type="NCBI Taxonomy" id="294128"/>
    <lineage>
        <taxon>Eukaryota</taxon>
        <taxon>Metazoa</taxon>
        <taxon>Ecdysozoa</taxon>
        <taxon>Arthropoda</taxon>
        <taxon>Crustacea</taxon>
        <taxon>Multicrustacea</taxon>
        <taxon>Malacostraca</taxon>
        <taxon>Eumalacostraca</taxon>
        <taxon>Peracarida</taxon>
        <taxon>Amphipoda</taxon>
        <taxon>Senticaudata</taxon>
        <taxon>Talitrida</taxon>
        <taxon>Talitroidea</taxon>
        <taxon>Hyalellidae</taxon>
        <taxon>Hyalella</taxon>
    </lineage>
</organism>
<name>A0A6A0GTL1_HYAAZ</name>
<dbReference type="EMBL" id="JQDR03014470">
    <property type="protein sequence ID" value="KAA0188049.1"/>
    <property type="molecule type" value="Genomic_DNA"/>
</dbReference>
<dbReference type="Proteomes" id="UP000711488">
    <property type="component" value="Unassembled WGS sequence"/>
</dbReference>
<dbReference type="InterPro" id="IPR048413">
    <property type="entry name" value="Htt_C-HEAT_rpt"/>
</dbReference>